<accession>A0A1J9Q7T9</accession>
<sequence length="134" mass="14828">MKSRALAMAWQNYTFGGRSGLCGSDGYWITTATGITFSSATCRTINSFVPILRDIYGTASQGYAYMDELQRGNNSVDRFQWNSENDLRLVSAGLTLVQSVSSAILPFAALQCTSNKRSCEWCFRKPRIIAMGAR</sequence>
<dbReference type="VEuPathDB" id="FungiDB:ACJ73_04116"/>
<name>A0A1J9Q7T9_9EURO</name>
<evidence type="ECO:0000313" key="2">
    <source>
        <dbReference type="Proteomes" id="UP000242791"/>
    </source>
</evidence>
<proteinExistence type="predicted"/>
<keyword evidence="2" id="KW-1185">Reference proteome</keyword>
<evidence type="ECO:0000313" key="1">
    <source>
        <dbReference type="EMBL" id="OJD24520.1"/>
    </source>
</evidence>
<gene>
    <name evidence="1" type="ORF">ACJ73_04116</name>
</gene>
<dbReference type="Proteomes" id="UP000242791">
    <property type="component" value="Unassembled WGS sequence"/>
</dbReference>
<dbReference type="EMBL" id="LGTZ01000546">
    <property type="protein sequence ID" value="OJD24520.1"/>
    <property type="molecule type" value="Genomic_DNA"/>
</dbReference>
<protein>
    <submittedName>
        <fullName evidence="1">Uncharacterized protein</fullName>
    </submittedName>
</protein>
<organism evidence="1 2">
    <name type="scientific">Blastomyces percursus</name>
    <dbReference type="NCBI Taxonomy" id="1658174"/>
    <lineage>
        <taxon>Eukaryota</taxon>
        <taxon>Fungi</taxon>
        <taxon>Dikarya</taxon>
        <taxon>Ascomycota</taxon>
        <taxon>Pezizomycotina</taxon>
        <taxon>Eurotiomycetes</taxon>
        <taxon>Eurotiomycetidae</taxon>
        <taxon>Onygenales</taxon>
        <taxon>Ajellomycetaceae</taxon>
        <taxon>Blastomyces</taxon>
    </lineage>
</organism>
<dbReference type="AlphaFoldDB" id="A0A1J9Q7T9"/>
<comment type="caution">
    <text evidence="1">The sequence shown here is derived from an EMBL/GenBank/DDBJ whole genome shotgun (WGS) entry which is preliminary data.</text>
</comment>
<reference evidence="1 2" key="1">
    <citation type="submission" date="2015-08" db="EMBL/GenBank/DDBJ databases">
        <title>Emmonsia species relationships and genome sequence.</title>
        <authorList>
            <person name="Cuomo C.A."/>
            <person name="Schwartz I.S."/>
            <person name="Kenyon C."/>
            <person name="De Hoog G.S."/>
            <person name="Govender N.P."/>
            <person name="Botha A."/>
            <person name="Moreno L."/>
            <person name="De Vries M."/>
            <person name="Munoz J.F."/>
            <person name="Stielow J.B."/>
        </authorList>
    </citation>
    <scope>NUCLEOTIDE SEQUENCE [LARGE SCALE GENOMIC DNA]</scope>
    <source>
        <strain evidence="1 2">EI222</strain>
    </source>
</reference>